<dbReference type="InterPro" id="IPR050832">
    <property type="entry name" value="Bact_Acetyltransf"/>
</dbReference>
<dbReference type="RefSeq" id="WP_312890106.1">
    <property type="nucleotide sequence ID" value="NZ_BAAAWY010000095.1"/>
</dbReference>
<dbReference type="Pfam" id="PF24553">
    <property type="entry name" value="Rv0428c_C"/>
    <property type="match status" value="1"/>
</dbReference>
<dbReference type="GO" id="GO:0016747">
    <property type="term" value="F:acyltransferase activity, transferring groups other than amino-acyl groups"/>
    <property type="evidence" value="ECO:0007669"/>
    <property type="project" value="InterPro"/>
</dbReference>
<accession>A0A7W9KH27</accession>
<dbReference type="GO" id="GO:0005840">
    <property type="term" value="C:ribosome"/>
    <property type="evidence" value="ECO:0007669"/>
    <property type="project" value="UniProtKB-KW"/>
</dbReference>
<keyword evidence="5" id="KW-1185">Reference proteome</keyword>
<dbReference type="Gene3D" id="3.40.630.30">
    <property type="match status" value="1"/>
</dbReference>
<feature type="domain" description="N-acetyltransferase" evidence="3">
    <location>
        <begin position="100"/>
        <end position="233"/>
    </location>
</feature>
<keyword evidence="4" id="KW-0687">Ribonucleoprotein</keyword>
<organism evidence="4 5">
    <name type="scientific">Kutzneria kofuensis</name>
    <dbReference type="NCBI Taxonomy" id="103725"/>
    <lineage>
        <taxon>Bacteria</taxon>
        <taxon>Bacillati</taxon>
        <taxon>Actinomycetota</taxon>
        <taxon>Actinomycetes</taxon>
        <taxon>Pseudonocardiales</taxon>
        <taxon>Pseudonocardiaceae</taxon>
        <taxon>Kutzneria</taxon>
    </lineage>
</organism>
<evidence type="ECO:0000313" key="5">
    <source>
        <dbReference type="Proteomes" id="UP000585638"/>
    </source>
</evidence>
<dbReference type="InterPro" id="IPR000182">
    <property type="entry name" value="GNAT_dom"/>
</dbReference>
<dbReference type="CDD" id="cd04301">
    <property type="entry name" value="NAT_SF"/>
    <property type="match status" value="1"/>
</dbReference>
<dbReference type="SUPFAM" id="SSF55729">
    <property type="entry name" value="Acyl-CoA N-acyltransferases (Nat)"/>
    <property type="match status" value="1"/>
</dbReference>
<keyword evidence="4" id="KW-0689">Ribosomal protein</keyword>
<comment type="caution">
    <text evidence="4">The sequence shown here is derived from an EMBL/GenBank/DDBJ whole genome shotgun (WGS) entry which is preliminary data.</text>
</comment>
<keyword evidence="2" id="KW-0012">Acyltransferase</keyword>
<evidence type="ECO:0000313" key="4">
    <source>
        <dbReference type="EMBL" id="MBB5891679.1"/>
    </source>
</evidence>
<dbReference type="PANTHER" id="PTHR43877">
    <property type="entry name" value="AMINOALKYLPHOSPHONATE N-ACETYLTRANSFERASE-RELATED-RELATED"/>
    <property type="match status" value="1"/>
</dbReference>
<keyword evidence="1" id="KW-0808">Transferase</keyword>
<dbReference type="InterPro" id="IPR056935">
    <property type="entry name" value="Rv0428c-like_C"/>
</dbReference>
<sequence length="233" mass="24925">MDSITELELLCADAWPALVDEGLGQWRLRAAGGFTGRANSALTTGDPGVPIPEALATTSAFAARHGIEPAAHVTQGTETERRIREAGWQPAADHPGGVESMVMTGPLPDGDPLGEVLDKPTRQWWDLAVGEPTAAQRHVLGTGPLLGFGYVEAAAVVRGCIVDSTLHISRLSVRPALRRQGTARRLLATLGAWARDCGAQDAVLQVATHNTAAIRLYEGLGFTEHHRYGYWRP</sequence>
<dbReference type="PROSITE" id="PS51186">
    <property type="entry name" value="GNAT"/>
    <property type="match status" value="1"/>
</dbReference>
<dbReference type="Proteomes" id="UP000585638">
    <property type="component" value="Unassembled WGS sequence"/>
</dbReference>
<gene>
    <name evidence="4" type="ORF">BJ998_002875</name>
</gene>
<name>A0A7W9KH27_9PSEU</name>
<proteinExistence type="predicted"/>
<evidence type="ECO:0000256" key="1">
    <source>
        <dbReference type="ARBA" id="ARBA00022679"/>
    </source>
</evidence>
<evidence type="ECO:0000259" key="3">
    <source>
        <dbReference type="PROSITE" id="PS51186"/>
    </source>
</evidence>
<dbReference type="AlphaFoldDB" id="A0A7W9KH27"/>
<evidence type="ECO:0000256" key="2">
    <source>
        <dbReference type="ARBA" id="ARBA00023315"/>
    </source>
</evidence>
<dbReference type="EMBL" id="JACHIR010000001">
    <property type="protein sequence ID" value="MBB5891679.1"/>
    <property type="molecule type" value="Genomic_DNA"/>
</dbReference>
<dbReference type="InterPro" id="IPR016181">
    <property type="entry name" value="Acyl_CoA_acyltransferase"/>
</dbReference>
<reference evidence="4 5" key="1">
    <citation type="submission" date="2020-08" db="EMBL/GenBank/DDBJ databases">
        <title>Sequencing the genomes of 1000 actinobacteria strains.</title>
        <authorList>
            <person name="Klenk H.-P."/>
        </authorList>
    </citation>
    <scope>NUCLEOTIDE SEQUENCE [LARGE SCALE GENOMIC DNA]</scope>
    <source>
        <strain evidence="4 5">DSM 43851</strain>
    </source>
</reference>
<protein>
    <submittedName>
        <fullName evidence="4">Ribosomal protein S18 acetylase RimI-like enzyme</fullName>
    </submittedName>
</protein>